<evidence type="ECO:0000259" key="1">
    <source>
        <dbReference type="Pfam" id="PF01717"/>
    </source>
</evidence>
<dbReference type="SUPFAM" id="SSF51726">
    <property type="entry name" value="UROD/MetE-like"/>
    <property type="match status" value="1"/>
</dbReference>
<gene>
    <name evidence="2" type="ORF">XAT740_LOCUS29137</name>
</gene>
<evidence type="ECO:0000313" key="2">
    <source>
        <dbReference type="EMBL" id="CAF1306327.1"/>
    </source>
</evidence>
<reference evidence="2" key="1">
    <citation type="submission" date="2021-02" db="EMBL/GenBank/DDBJ databases">
        <authorList>
            <person name="Nowell W R."/>
        </authorList>
    </citation>
    <scope>NUCLEOTIDE SEQUENCE</scope>
</reference>
<evidence type="ECO:0000313" key="3">
    <source>
        <dbReference type="Proteomes" id="UP000663828"/>
    </source>
</evidence>
<sequence>MAFRTTANFNNASKPWITIPTELIGSIPRITALLEGQQAYKAGRMSKNKLDVLQDKAVRQTIAELEKTGPGQITDGEQAKPSFLIYPIAPLYPSEYAFDDMIDCFTIIFSDGHQRTLPRLTKAPFRYGTYAVDYVRKAQQYTRRPIKQAVISPSALSNVYPQATIPGYTREQFLDDLVNEVEKDIRLCLEAGADKVQMDFTEARLSLKIDPSGTLLKNFVQLNNRVLDRFADNPEYHNKIGIHICPGGDRDSHHSLDIDYTLVLPLIFDLHVKHFYVSLASERDRKKVLTMIREYIQPDHRIFIGVIDPIDARVETAEQVCDRVLEAARFINMEQLGTTDDCGYAPFSDDESTTRAKCYDKIRARVDGTRMAERILNTRK</sequence>
<dbReference type="AlphaFoldDB" id="A0A815E3Q7"/>
<accession>A0A815E3Q7</accession>
<dbReference type="GO" id="GO:0009086">
    <property type="term" value="P:methionine biosynthetic process"/>
    <property type="evidence" value="ECO:0007669"/>
    <property type="project" value="InterPro"/>
</dbReference>
<dbReference type="PANTHER" id="PTHR43844:SF2">
    <property type="entry name" value="SYNTHASE, VITAMIN-B12 INDEPENDENT, PUTATIVE (AFU_ORTHOLOGUE AFUA_3G12060)-RELATED"/>
    <property type="match status" value="1"/>
</dbReference>
<proteinExistence type="predicted"/>
<dbReference type="PANTHER" id="PTHR43844">
    <property type="entry name" value="METHIONINE SYNTHASE"/>
    <property type="match status" value="1"/>
</dbReference>
<dbReference type="InterPro" id="IPR038071">
    <property type="entry name" value="UROD/MetE-like_sf"/>
</dbReference>
<dbReference type="InterPro" id="IPR002629">
    <property type="entry name" value="Met_Synth_C/arc"/>
</dbReference>
<feature type="domain" description="Cobalamin-independent methionine synthase MetE C-terminal/archaeal" evidence="1">
    <location>
        <begin position="20"/>
        <end position="351"/>
    </location>
</feature>
<dbReference type="Gene3D" id="3.20.20.210">
    <property type="match status" value="1"/>
</dbReference>
<protein>
    <recommendedName>
        <fullName evidence="1">Cobalamin-independent methionine synthase MetE C-terminal/archaeal domain-containing protein</fullName>
    </recommendedName>
</protein>
<keyword evidence="3" id="KW-1185">Reference proteome</keyword>
<dbReference type="GO" id="GO:0003871">
    <property type="term" value="F:5-methyltetrahydropteroyltriglutamate-homocysteine S-methyltransferase activity"/>
    <property type="evidence" value="ECO:0007669"/>
    <property type="project" value="InterPro"/>
</dbReference>
<dbReference type="GO" id="GO:0008270">
    <property type="term" value="F:zinc ion binding"/>
    <property type="evidence" value="ECO:0007669"/>
    <property type="project" value="InterPro"/>
</dbReference>
<comment type="caution">
    <text evidence="2">The sequence shown here is derived from an EMBL/GenBank/DDBJ whole genome shotgun (WGS) entry which is preliminary data.</text>
</comment>
<organism evidence="2 3">
    <name type="scientific">Adineta ricciae</name>
    <name type="common">Rotifer</name>
    <dbReference type="NCBI Taxonomy" id="249248"/>
    <lineage>
        <taxon>Eukaryota</taxon>
        <taxon>Metazoa</taxon>
        <taxon>Spiralia</taxon>
        <taxon>Gnathifera</taxon>
        <taxon>Rotifera</taxon>
        <taxon>Eurotatoria</taxon>
        <taxon>Bdelloidea</taxon>
        <taxon>Adinetida</taxon>
        <taxon>Adinetidae</taxon>
        <taxon>Adineta</taxon>
    </lineage>
</organism>
<dbReference type="EMBL" id="CAJNOR010002524">
    <property type="protein sequence ID" value="CAF1306327.1"/>
    <property type="molecule type" value="Genomic_DNA"/>
</dbReference>
<dbReference type="Proteomes" id="UP000663828">
    <property type="component" value="Unassembled WGS sequence"/>
</dbReference>
<name>A0A815E3Q7_ADIRI</name>
<dbReference type="Pfam" id="PF01717">
    <property type="entry name" value="Meth_synt_2"/>
    <property type="match status" value="1"/>
</dbReference>